<accession>A0A426TH38</accession>
<dbReference type="Pfam" id="PF03780">
    <property type="entry name" value="Asp23"/>
    <property type="match status" value="1"/>
</dbReference>
<dbReference type="Proteomes" id="UP000274117">
    <property type="component" value="Unassembled WGS sequence"/>
</dbReference>
<evidence type="ECO:0000313" key="3">
    <source>
        <dbReference type="EMBL" id="RRR54234.1"/>
    </source>
</evidence>
<dbReference type="InterPro" id="IPR005531">
    <property type="entry name" value="Asp23"/>
</dbReference>
<proteinExistence type="inferred from homology"/>
<reference evidence="3 4" key="2">
    <citation type="submission" date="2018-12" db="EMBL/GenBank/DDBJ databases">
        <title>Whole-genome sequences of fifteen clinical Streptococcus suis strains isolated from pigs between 2006 and 2018.</title>
        <authorList>
            <person name="Stevens M.J.A."/>
            <person name="Cernela N."/>
            <person name="Spoerry Serrano N."/>
            <person name="Schmitt S."/>
            <person name="Schrenzel J."/>
            <person name="Stephan R."/>
        </authorList>
    </citation>
    <scope>NUCLEOTIDE SEQUENCE [LARGE SCALE GENOMIC DNA]</scope>
    <source>
        <strain evidence="3 4">PP422</strain>
    </source>
</reference>
<name>A0A426TH38_STRSU</name>
<protein>
    <recommendedName>
        <fullName evidence="2">Stress response regulator gls24 homolog</fullName>
    </recommendedName>
</protein>
<evidence type="ECO:0000256" key="1">
    <source>
        <dbReference type="ARBA" id="ARBA00005721"/>
    </source>
</evidence>
<dbReference type="PANTHER" id="PTHR34297:SF3">
    <property type="entry name" value="ALKALINE SHOCK PROTEIN 23"/>
    <property type="match status" value="1"/>
</dbReference>
<sequence>MTEQNTQVISGELTYADKVIEKIVGLALESVDGLLAVDGGFLANLKDKLVNTENVRSGVNVEVGKKQVAVDLSIVAEYQKHLPTIYRAIQTVVESEVKRMTDLEVVEINVEVSDIKTRAQFEADSVSLQDRVSDATQSVADFTGSQVKKTSRGIEELTAKEPRVI</sequence>
<gene>
    <name evidence="3" type="ORF">EI998_02855</name>
</gene>
<dbReference type="AlphaFoldDB" id="A0A426TH38"/>
<organism evidence="3 4">
    <name type="scientific">Streptococcus suis</name>
    <dbReference type="NCBI Taxonomy" id="1307"/>
    <lineage>
        <taxon>Bacteria</taxon>
        <taxon>Bacillati</taxon>
        <taxon>Bacillota</taxon>
        <taxon>Bacilli</taxon>
        <taxon>Lactobacillales</taxon>
        <taxon>Streptococcaceae</taxon>
        <taxon>Streptococcus</taxon>
    </lineage>
</organism>
<dbReference type="PANTHER" id="PTHR34297">
    <property type="entry name" value="HYPOTHETICAL CYTOSOLIC PROTEIN-RELATED"/>
    <property type="match status" value="1"/>
</dbReference>
<evidence type="ECO:0000313" key="4">
    <source>
        <dbReference type="Proteomes" id="UP000274117"/>
    </source>
</evidence>
<evidence type="ECO:0000256" key="2">
    <source>
        <dbReference type="ARBA" id="ARBA00039575"/>
    </source>
</evidence>
<comment type="similarity">
    <text evidence="1">Belongs to the asp23 family.</text>
</comment>
<comment type="caution">
    <text evidence="3">The sequence shown here is derived from an EMBL/GenBank/DDBJ whole genome shotgun (WGS) entry which is preliminary data.</text>
</comment>
<dbReference type="EMBL" id="RSDO01000004">
    <property type="protein sequence ID" value="RRR54234.1"/>
    <property type="molecule type" value="Genomic_DNA"/>
</dbReference>
<reference evidence="3 4" key="1">
    <citation type="submission" date="2018-11" db="EMBL/GenBank/DDBJ databases">
        <authorList>
            <person name="Stevens M.J."/>
            <person name="Cernela N."/>
            <person name="Spoerry Serrano N."/>
            <person name="Schmitt S."/>
            <person name="Schrenzel J."/>
            <person name="Stephan R."/>
        </authorList>
    </citation>
    <scope>NUCLEOTIDE SEQUENCE [LARGE SCALE GENOMIC DNA]</scope>
    <source>
        <strain evidence="3 4">PP422</strain>
    </source>
</reference>